<evidence type="ECO:0000256" key="3">
    <source>
        <dbReference type="ARBA" id="ARBA00022553"/>
    </source>
</evidence>
<keyword evidence="6" id="KW-0418">Kinase</keyword>
<dbReference type="InterPro" id="IPR003594">
    <property type="entry name" value="HATPase_dom"/>
</dbReference>
<dbReference type="InterPro" id="IPR003661">
    <property type="entry name" value="HisK_dim/P_dom"/>
</dbReference>
<name>A0A3E1YDI1_9BACT</name>
<dbReference type="SUPFAM" id="SSF55874">
    <property type="entry name" value="ATPase domain of HSP90 chaperone/DNA topoisomerase II/histidine kinase"/>
    <property type="match status" value="1"/>
</dbReference>
<dbReference type="InterPro" id="IPR011990">
    <property type="entry name" value="TPR-like_helical_dom_sf"/>
</dbReference>
<dbReference type="EMBL" id="QPMM01000002">
    <property type="protein sequence ID" value="RFS24568.1"/>
    <property type="molecule type" value="Genomic_DNA"/>
</dbReference>
<dbReference type="SUPFAM" id="SSF47384">
    <property type="entry name" value="Homodimeric domain of signal transducing histidine kinase"/>
    <property type="match status" value="1"/>
</dbReference>
<dbReference type="Gene3D" id="1.25.40.10">
    <property type="entry name" value="Tetratricopeptide repeat domain"/>
    <property type="match status" value="2"/>
</dbReference>
<dbReference type="InterPro" id="IPR036890">
    <property type="entry name" value="HATPase_C_sf"/>
</dbReference>
<dbReference type="InterPro" id="IPR004358">
    <property type="entry name" value="Sig_transdc_His_kin-like_C"/>
</dbReference>
<dbReference type="AlphaFoldDB" id="A0A3E1YDI1"/>
<dbReference type="PANTHER" id="PTHR43547:SF2">
    <property type="entry name" value="HYBRID SIGNAL TRANSDUCTION HISTIDINE KINASE C"/>
    <property type="match status" value="1"/>
</dbReference>
<reference evidence="6 7" key="1">
    <citation type="submission" date="2018-07" db="EMBL/GenBank/DDBJ databases">
        <title>Chitinophaga K2CV101002-2 sp. nov., isolated from a monsoon evergreen broad-leaved forest soil.</title>
        <authorList>
            <person name="Lv Y."/>
        </authorList>
    </citation>
    <scope>NUCLEOTIDE SEQUENCE [LARGE SCALE GENOMIC DNA]</scope>
    <source>
        <strain evidence="6 7">GDMCC 1.1288</strain>
    </source>
</reference>
<evidence type="ECO:0000259" key="5">
    <source>
        <dbReference type="PROSITE" id="PS50109"/>
    </source>
</evidence>
<dbReference type="SMART" id="SM00388">
    <property type="entry name" value="HisKA"/>
    <property type="match status" value="1"/>
</dbReference>
<proteinExistence type="predicted"/>
<dbReference type="Gene3D" id="3.30.565.10">
    <property type="entry name" value="Histidine kinase-like ATPase, C-terminal domain"/>
    <property type="match status" value="1"/>
</dbReference>
<evidence type="ECO:0000256" key="4">
    <source>
        <dbReference type="SAM" id="Phobius"/>
    </source>
</evidence>
<feature type="domain" description="Histidine kinase" evidence="5">
    <location>
        <begin position="421"/>
        <end position="636"/>
    </location>
</feature>
<dbReference type="Proteomes" id="UP000260644">
    <property type="component" value="Unassembled WGS sequence"/>
</dbReference>
<dbReference type="InterPro" id="IPR005467">
    <property type="entry name" value="His_kinase_dom"/>
</dbReference>
<keyword evidence="7" id="KW-1185">Reference proteome</keyword>
<keyword evidence="6" id="KW-0808">Transferase</keyword>
<evidence type="ECO:0000313" key="7">
    <source>
        <dbReference type="Proteomes" id="UP000260644"/>
    </source>
</evidence>
<evidence type="ECO:0000256" key="1">
    <source>
        <dbReference type="ARBA" id="ARBA00000085"/>
    </source>
</evidence>
<keyword evidence="4" id="KW-0472">Membrane</keyword>
<feature type="transmembrane region" description="Helical" evidence="4">
    <location>
        <begin position="358"/>
        <end position="381"/>
    </location>
</feature>
<dbReference type="RefSeq" id="WP_116974376.1">
    <property type="nucleotide sequence ID" value="NZ_QPMM01000002.1"/>
</dbReference>
<organism evidence="6 7">
    <name type="scientific">Chitinophaga silvatica</name>
    <dbReference type="NCBI Taxonomy" id="2282649"/>
    <lineage>
        <taxon>Bacteria</taxon>
        <taxon>Pseudomonadati</taxon>
        <taxon>Bacteroidota</taxon>
        <taxon>Chitinophagia</taxon>
        <taxon>Chitinophagales</taxon>
        <taxon>Chitinophagaceae</taxon>
        <taxon>Chitinophaga</taxon>
    </lineage>
</organism>
<comment type="caution">
    <text evidence="6">The sequence shown here is derived from an EMBL/GenBank/DDBJ whole genome shotgun (WGS) entry which is preliminary data.</text>
</comment>
<dbReference type="InterPro" id="IPR036097">
    <property type="entry name" value="HisK_dim/P_sf"/>
</dbReference>
<keyword evidence="3" id="KW-0597">Phosphoprotein</keyword>
<evidence type="ECO:0000256" key="2">
    <source>
        <dbReference type="ARBA" id="ARBA00012438"/>
    </source>
</evidence>
<dbReference type="EC" id="2.7.13.3" evidence="2"/>
<dbReference type="PROSITE" id="PS50109">
    <property type="entry name" value="HIS_KIN"/>
    <property type="match status" value="1"/>
</dbReference>
<dbReference type="PANTHER" id="PTHR43547">
    <property type="entry name" value="TWO-COMPONENT HISTIDINE KINASE"/>
    <property type="match status" value="1"/>
</dbReference>
<dbReference type="Gene3D" id="1.10.287.130">
    <property type="match status" value="1"/>
</dbReference>
<accession>A0A3E1YDI1</accession>
<dbReference type="CDD" id="cd00082">
    <property type="entry name" value="HisKA"/>
    <property type="match status" value="1"/>
</dbReference>
<keyword evidence="4" id="KW-0812">Transmembrane</keyword>
<protein>
    <recommendedName>
        <fullName evidence="2">histidine kinase</fullName>
        <ecNumber evidence="2">2.7.13.3</ecNumber>
    </recommendedName>
</protein>
<dbReference type="GO" id="GO:0000155">
    <property type="term" value="F:phosphorelay sensor kinase activity"/>
    <property type="evidence" value="ECO:0007669"/>
    <property type="project" value="InterPro"/>
</dbReference>
<evidence type="ECO:0000313" key="6">
    <source>
        <dbReference type="EMBL" id="RFS24568.1"/>
    </source>
</evidence>
<gene>
    <name evidence="6" type="ORF">DVR12_05015</name>
</gene>
<dbReference type="OrthoDB" id="1301080at2"/>
<dbReference type="Pfam" id="PF02518">
    <property type="entry name" value="HATPase_c"/>
    <property type="match status" value="1"/>
</dbReference>
<comment type="catalytic activity">
    <reaction evidence="1">
        <text>ATP + protein L-histidine = ADP + protein N-phospho-L-histidine.</text>
        <dbReference type="EC" id="2.7.13.3"/>
    </reaction>
</comment>
<sequence>MRYIRRVGILGLLFVYTTLYAQRYEIRTAKQLLSSATDSIRYVDALNKVSALYLNCQLDSGGIYAHNAYNIAARNKYLKGIADANRNLGRYYLLRPQVYLATRCFDHALIHYRQAGDSVGVALTLAQLAVCYHFQRNQVGANLSITASFKSVIKPSDSIKSFLLVTYYAVFINDSTTRRAAKSALNELNSLNSQSVPLNVKLLAQLYVAKELIEAGKMDTAIGLLKNNLQQSDTSGLTYMSLYTCNFLGTQLAVNRNKDSIFYQQKMIEYGVEGGYTGLILGTVNKLASYYLKKNDQTRAAEYSRIALQIMQQQQEGIKQGEADYLSYFFGDEKLRTLKRQHESQSALLASTSTNSRFAYYQMILIIIAVLILGIFLSVIYRLYKLSYSSTVSLKEWQHELVIGNRALQQNDDFKNKLISMIAHDFRTPLHNIVSITGFVNEEVLTVTEAAAMIKQVDKTAEYTLQLFEEISRWIRTQISGFKYQPISLSVNELISKTQQSLGQTLHEKNIRLVVDIPPSTYVLGDFEMIQFIHRNFLHNAIKFSSDNGIIRIVSEKENGVVKILFVDEGAGIDKDILPQLFIWNNTTKDKDRMNKGAGLALIICKDFIEKMNGTIGAFNNEDEGSTFYYQLPCIEI</sequence>
<dbReference type="PRINTS" id="PR00344">
    <property type="entry name" value="BCTRLSENSOR"/>
</dbReference>
<keyword evidence="4" id="KW-1133">Transmembrane helix</keyword>
<dbReference type="SMART" id="SM00387">
    <property type="entry name" value="HATPase_c"/>
    <property type="match status" value="1"/>
</dbReference>